<dbReference type="AlphaFoldDB" id="F0YSZ8"/>
<dbReference type="EMBL" id="GL834220">
    <property type="protein sequence ID" value="EGB01761.1"/>
    <property type="molecule type" value="Genomic_DNA"/>
</dbReference>
<proteinExistence type="predicted"/>
<dbReference type="KEGG" id="aaf:AURANDRAFT_69522"/>
<evidence type="ECO:0000313" key="3">
    <source>
        <dbReference type="Proteomes" id="UP000002729"/>
    </source>
</evidence>
<dbReference type="GeneID" id="20227580"/>
<organism evidence="3">
    <name type="scientific">Aureococcus anophagefferens</name>
    <name type="common">Harmful bloom alga</name>
    <dbReference type="NCBI Taxonomy" id="44056"/>
    <lineage>
        <taxon>Eukaryota</taxon>
        <taxon>Sar</taxon>
        <taxon>Stramenopiles</taxon>
        <taxon>Ochrophyta</taxon>
        <taxon>Pelagophyceae</taxon>
        <taxon>Pelagomonadales</taxon>
        <taxon>Pelagomonadaceae</taxon>
        <taxon>Aureococcus</taxon>
    </lineage>
</organism>
<gene>
    <name evidence="2" type="ORF">AURANDRAFT_69522</name>
</gene>
<feature type="compositionally biased region" description="Basic and acidic residues" evidence="1">
    <location>
        <begin position="132"/>
        <end position="144"/>
    </location>
</feature>
<dbReference type="RefSeq" id="XP_009043540.1">
    <property type="nucleotide sequence ID" value="XM_009045292.1"/>
</dbReference>
<evidence type="ECO:0000313" key="2">
    <source>
        <dbReference type="EMBL" id="EGB01761.1"/>
    </source>
</evidence>
<reference evidence="2 3" key="1">
    <citation type="journal article" date="2011" name="Proc. Natl. Acad. Sci. U.S.A.">
        <title>Niche of harmful alga Aureococcus anophagefferens revealed through ecogenomics.</title>
        <authorList>
            <person name="Gobler C.J."/>
            <person name="Berry D.L."/>
            <person name="Dyhrman S.T."/>
            <person name="Wilhelm S.W."/>
            <person name="Salamov A."/>
            <person name="Lobanov A.V."/>
            <person name="Zhang Y."/>
            <person name="Collier J.L."/>
            <person name="Wurch L.L."/>
            <person name="Kustka A.B."/>
            <person name="Dill B.D."/>
            <person name="Shah M."/>
            <person name="VerBerkmoes N.C."/>
            <person name="Kuo A."/>
            <person name="Terry A."/>
            <person name="Pangilinan J."/>
            <person name="Lindquist E.A."/>
            <person name="Lucas S."/>
            <person name="Paulsen I.T."/>
            <person name="Hattenrath-Lehmann T.K."/>
            <person name="Talmage S.C."/>
            <person name="Walker E.A."/>
            <person name="Koch F."/>
            <person name="Burson A.M."/>
            <person name="Marcoval M.A."/>
            <person name="Tang Y.Z."/>
            <person name="Lecleir G.R."/>
            <person name="Coyne K.J."/>
            <person name="Berg G.M."/>
            <person name="Bertrand E.M."/>
            <person name="Saito M.A."/>
            <person name="Gladyshev V.N."/>
            <person name="Grigoriev I.V."/>
        </authorList>
    </citation>
    <scope>NUCLEOTIDE SEQUENCE [LARGE SCALE GENOMIC DNA]</scope>
    <source>
        <strain evidence="3">CCMP 1984</strain>
    </source>
</reference>
<keyword evidence="3" id="KW-1185">Reference proteome</keyword>
<dbReference type="Proteomes" id="UP000002729">
    <property type="component" value="Unassembled WGS sequence"/>
</dbReference>
<feature type="non-terminal residue" evidence="2">
    <location>
        <position position="151"/>
    </location>
</feature>
<sequence length="151" mass="16210">RRLLAHVVAWAADGAVAAYVRRRWPAVVDVSAALRAAQESEIPNFKASYLGRFPLAALADGDAARDAPFESSAYARFAAVKALMPHAAAALRAPALTQDADVVWLGDVPAYFDARFGDANIEAVAFADSPRVDPRSRPCKRKEAPAMARYA</sequence>
<evidence type="ECO:0000256" key="1">
    <source>
        <dbReference type="SAM" id="MobiDB-lite"/>
    </source>
</evidence>
<dbReference type="InParanoid" id="F0YSZ8"/>
<protein>
    <recommendedName>
        <fullName evidence="4">Nucleotide-diphospho-sugar transferase domain-containing protein</fullName>
    </recommendedName>
</protein>
<evidence type="ECO:0008006" key="4">
    <source>
        <dbReference type="Google" id="ProtNLM"/>
    </source>
</evidence>
<name>F0YSZ8_AURAN</name>
<feature type="non-terminal residue" evidence="2">
    <location>
        <position position="1"/>
    </location>
</feature>
<dbReference type="OrthoDB" id="205247at2759"/>
<accession>F0YSZ8</accession>
<feature type="region of interest" description="Disordered" evidence="1">
    <location>
        <begin position="132"/>
        <end position="151"/>
    </location>
</feature>